<dbReference type="Proteomes" id="UP000271469">
    <property type="component" value="Chromosome"/>
</dbReference>
<protein>
    <submittedName>
        <fullName evidence="1">Uncharacterized protein</fullName>
    </submittedName>
</protein>
<dbReference type="EMBL" id="CP033972">
    <property type="protein sequence ID" value="AZG45933.1"/>
    <property type="molecule type" value="Genomic_DNA"/>
</dbReference>
<reference evidence="1 2" key="1">
    <citation type="submission" date="2018-11" db="EMBL/GenBank/DDBJ databases">
        <title>Gordonia insulae sp. nov., isolated from an island soil.</title>
        <authorList>
            <person name="Kim Y.S."/>
            <person name="Kim S.B."/>
        </authorList>
    </citation>
    <scope>NUCLEOTIDE SEQUENCE [LARGE SCALE GENOMIC DNA]</scope>
    <source>
        <strain evidence="1 2">MMS17-SY073</strain>
    </source>
</reference>
<dbReference type="AlphaFoldDB" id="A0A3G8JLP9"/>
<sequence length="181" mass="19453">MMTGTDDFPPAAQRRISGFPAGIELTEIAARASVSAFSRTDAERIEHVLISIRRTLAQLEKLGPVDEELLEVNPTAGLVIERILANLLDLIVDVNTAVGQGFGARPSAGFTESCEAAIAVGLIDHVLAEELRPVEGPHHVVLQLCLDSDPGQAEAVVVRAVSAFQDFERRAIAWHGQLGRE</sequence>
<dbReference type="KEGG" id="gom:D7316_02533"/>
<evidence type="ECO:0000313" key="1">
    <source>
        <dbReference type="EMBL" id="AZG45933.1"/>
    </source>
</evidence>
<keyword evidence="2" id="KW-1185">Reference proteome</keyword>
<proteinExistence type="predicted"/>
<dbReference type="Gene3D" id="1.20.120.580">
    <property type="entry name" value="bsu32300-like"/>
    <property type="match status" value="1"/>
</dbReference>
<name>A0A3G8JLP9_9ACTN</name>
<dbReference type="InterPro" id="IPR037038">
    <property type="entry name" value="HepT-like_sf"/>
</dbReference>
<gene>
    <name evidence="1" type="ORF">D7316_02533</name>
</gene>
<accession>A0A3G8JLP9</accession>
<organism evidence="1 2">
    <name type="scientific">Gordonia insulae</name>
    <dbReference type="NCBI Taxonomy" id="2420509"/>
    <lineage>
        <taxon>Bacteria</taxon>
        <taxon>Bacillati</taxon>
        <taxon>Actinomycetota</taxon>
        <taxon>Actinomycetes</taxon>
        <taxon>Mycobacteriales</taxon>
        <taxon>Gordoniaceae</taxon>
        <taxon>Gordonia</taxon>
    </lineage>
</organism>
<evidence type="ECO:0000313" key="2">
    <source>
        <dbReference type="Proteomes" id="UP000271469"/>
    </source>
</evidence>